<gene>
    <name evidence="5" type="ORF">Cgig2_011424</name>
</gene>
<organism evidence="5 6">
    <name type="scientific">Carnegiea gigantea</name>
    <dbReference type="NCBI Taxonomy" id="171969"/>
    <lineage>
        <taxon>Eukaryota</taxon>
        <taxon>Viridiplantae</taxon>
        <taxon>Streptophyta</taxon>
        <taxon>Embryophyta</taxon>
        <taxon>Tracheophyta</taxon>
        <taxon>Spermatophyta</taxon>
        <taxon>Magnoliopsida</taxon>
        <taxon>eudicotyledons</taxon>
        <taxon>Gunneridae</taxon>
        <taxon>Pentapetalae</taxon>
        <taxon>Caryophyllales</taxon>
        <taxon>Cactineae</taxon>
        <taxon>Cactaceae</taxon>
        <taxon>Cactoideae</taxon>
        <taxon>Echinocereeae</taxon>
        <taxon>Carnegiea</taxon>
    </lineage>
</organism>
<dbReference type="InterPro" id="IPR025714">
    <property type="entry name" value="Methyltranfer_dom"/>
</dbReference>
<reference evidence="5" key="1">
    <citation type="submission" date="2022-04" db="EMBL/GenBank/DDBJ databases">
        <title>Carnegiea gigantea Genome sequencing and assembly v2.</title>
        <authorList>
            <person name="Copetti D."/>
            <person name="Sanderson M.J."/>
            <person name="Burquez A."/>
            <person name="Wojciechowski M.F."/>
        </authorList>
    </citation>
    <scope>NUCLEOTIDE SEQUENCE</scope>
    <source>
        <strain evidence="5">SGP5-SGP5p</strain>
        <tissue evidence="5">Aerial part</tissue>
    </source>
</reference>
<evidence type="ECO:0000256" key="1">
    <source>
        <dbReference type="ARBA" id="ARBA00010815"/>
    </source>
</evidence>
<keyword evidence="2" id="KW-0489">Methyltransferase</keyword>
<dbReference type="Proteomes" id="UP001153076">
    <property type="component" value="Unassembled WGS sequence"/>
</dbReference>
<accession>A0A9Q1KTV8</accession>
<proteinExistence type="inferred from homology"/>
<comment type="caution">
    <text evidence="5">The sequence shown here is derived from an EMBL/GenBank/DDBJ whole genome shotgun (WGS) entry which is preliminary data.</text>
</comment>
<keyword evidence="6" id="KW-1185">Reference proteome</keyword>
<dbReference type="SUPFAM" id="SSF53335">
    <property type="entry name" value="S-adenosyl-L-methionine-dependent methyltransferases"/>
    <property type="match status" value="1"/>
</dbReference>
<sequence>MLDLYCKRAELKDGQLFLMLDVAGDLLFYTLHRITAIIGSLGFAIQTQKAFIEKRCRDLQLQNLAIKVADISTFEMDGSYDRMFSIGMFKHMKNYKDLLRKICNWMKSDGLLFVSHFCHKAFAYHFENVNDNDWTARYFLHRKDNAFCKPPAVLPVAAAAVLVVTELATSPLPPPPEVLPPR</sequence>
<name>A0A9Q1KTV8_9CARY</name>
<dbReference type="Gene3D" id="3.40.50.150">
    <property type="entry name" value="Vaccinia Virus protein VP39"/>
    <property type="match status" value="1"/>
</dbReference>
<feature type="domain" description="Methyltransferase" evidence="4">
    <location>
        <begin position="53"/>
        <end position="131"/>
    </location>
</feature>
<evidence type="ECO:0000256" key="3">
    <source>
        <dbReference type="ARBA" id="ARBA00022691"/>
    </source>
</evidence>
<protein>
    <recommendedName>
        <fullName evidence="4">Methyltransferase domain-containing protein</fullName>
    </recommendedName>
</protein>
<dbReference type="GO" id="GO:0032259">
    <property type="term" value="P:methylation"/>
    <property type="evidence" value="ECO:0007669"/>
    <property type="project" value="UniProtKB-KW"/>
</dbReference>
<dbReference type="PANTHER" id="PTHR43832:SF1">
    <property type="entry name" value="S-ADENOSYL-L-METHIONINE-DEPENDENT METHYLTRANSFERASES SUPERFAMILY PROTEIN"/>
    <property type="match status" value="1"/>
</dbReference>
<dbReference type="InterPro" id="IPR029063">
    <property type="entry name" value="SAM-dependent_MTases_sf"/>
</dbReference>
<keyword evidence="2" id="KW-0808">Transferase</keyword>
<dbReference type="Pfam" id="PF13847">
    <property type="entry name" value="Methyltransf_31"/>
    <property type="match status" value="1"/>
</dbReference>
<evidence type="ECO:0000259" key="4">
    <source>
        <dbReference type="Pfam" id="PF13847"/>
    </source>
</evidence>
<dbReference type="GO" id="GO:0008168">
    <property type="term" value="F:methyltransferase activity"/>
    <property type="evidence" value="ECO:0007669"/>
    <property type="project" value="UniProtKB-KW"/>
</dbReference>
<dbReference type="AlphaFoldDB" id="A0A9Q1KTV8"/>
<evidence type="ECO:0000313" key="6">
    <source>
        <dbReference type="Proteomes" id="UP001153076"/>
    </source>
</evidence>
<dbReference type="PANTHER" id="PTHR43832">
    <property type="match status" value="1"/>
</dbReference>
<comment type="similarity">
    <text evidence="1">Belongs to the CFA/CMAS family.</text>
</comment>
<evidence type="ECO:0000313" key="5">
    <source>
        <dbReference type="EMBL" id="KAJ8448803.1"/>
    </source>
</evidence>
<keyword evidence="3" id="KW-0949">S-adenosyl-L-methionine</keyword>
<evidence type="ECO:0000256" key="2">
    <source>
        <dbReference type="ARBA" id="ARBA00022603"/>
    </source>
</evidence>
<dbReference type="EMBL" id="JAKOGI010000027">
    <property type="protein sequence ID" value="KAJ8448803.1"/>
    <property type="molecule type" value="Genomic_DNA"/>
</dbReference>
<dbReference type="OrthoDB" id="506498at2759"/>